<organism evidence="1 3">
    <name type="scientific">Cucumis melo var. makuwa</name>
    <name type="common">Oriental melon</name>
    <dbReference type="NCBI Taxonomy" id="1194695"/>
    <lineage>
        <taxon>Eukaryota</taxon>
        <taxon>Viridiplantae</taxon>
        <taxon>Streptophyta</taxon>
        <taxon>Embryophyta</taxon>
        <taxon>Tracheophyta</taxon>
        <taxon>Spermatophyta</taxon>
        <taxon>Magnoliopsida</taxon>
        <taxon>eudicotyledons</taxon>
        <taxon>Gunneridae</taxon>
        <taxon>Pentapetalae</taxon>
        <taxon>rosids</taxon>
        <taxon>fabids</taxon>
        <taxon>Cucurbitales</taxon>
        <taxon>Cucurbitaceae</taxon>
        <taxon>Benincaseae</taxon>
        <taxon>Cucumis</taxon>
    </lineage>
</organism>
<dbReference type="EMBL" id="SSTD01015999">
    <property type="protein sequence ID" value="TYK01870.1"/>
    <property type="molecule type" value="Genomic_DNA"/>
</dbReference>
<dbReference type="OrthoDB" id="1306334at2759"/>
<reference evidence="3 4" key="1">
    <citation type="submission" date="2019-08" db="EMBL/GenBank/DDBJ databases">
        <title>Draft genome sequences of two oriental melons (Cucumis melo L. var makuwa).</title>
        <authorList>
            <person name="Kwon S.-Y."/>
        </authorList>
    </citation>
    <scope>NUCLEOTIDE SEQUENCE [LARGE SCALE GENOMIC DNA]</scope>
    <source>
        <strain evidence="4">cv. Chang Bougi</strain>
        <strain evidence="3">cv. SW 3</strain>
        <tissue evidence="1">Leaf</tissue>
    </source>
</reference>
<dbReference type="AlphaFoldDB" id="A0A5A7UCV6"/>
<sequence>MSDVILFAARLINRMSWLISYSPSPNSSRGLKKFYPATQLIPNIPLWVVSPTPERLEVFSPIFLKVTCVRECYLPGKQILFSRWSSLRGEHKPGSYDPSLDMPIALRKGTRSCMKHSMCNYISYSSLSPTFKAFTKSLDAATIPKNIYKAMESPKWKAVFMEEIGALEKNKT</sequence>
<dbReference type="GO" id="GO:0003964">
    <property type="term" value="F:RNA-directed DNA polymerase activity"/>
    <property type="evidence" value="ECO:0007669"/>
    <property type="project" value="UniProtKB-KW"/>
</dbReference>
<keyword evidence="1" id="KW-0808">Transferase</keyword>
<dbReference type="Proteomes" id="UP000321393">
    <property type="component" value="Unassembled WGS sequence"/>
</dbReference>
<evidence type="ECO:0000313" key="3">
    <source>
        <dbReference type="Proteomes" id="UP000321393"/>
    </source>
</evidence>
<comment type="caution">
    <text evidence="1">The sequence shown here is derived from an EMBL/GenBank/DDBJ whole genome shotgun (WGS) entry which is preliminary data.</text>
</comment>
<evidence type="ECO:0000313" key="4">
    <source>
        <dbReference type="Proteomes" id="UP000321947"/>
    </source>
</evidence>
<gene>
    <name evidence="2" type="ORF">E5676_scaffold113G001320</name>
    <name evidence="1" type="ORF">E6C27_scaffold207G001430</name>
</gene>
<dbReference type="Proteomes" id="UP000321947">
    <property type="component" value="Unassembled WGS sequence"/>
</dbReference>
<keyword evidence="1" id="KW-0695">RNA-directed DNA polymerase</keyword>
<evidence type="ECO:0000313" key="1">
    <source>
        <dbReference type="EMBL" id="KAA0052307.1"/>
    </source>
</evidence>
<keyword evidence="1" id="KW-0548">Nucleotidyltransferase</keyword>
<name>A0A5A7UCV6_CUCMM</name>
<dbReference type="EMBL" id="SSTE01010863">
    <property type="protein sequence ID" value="KAA0052307.1"/>
    <property type="molecule type" value="Genomic_DNA"/>
</dbReference>
<evidence type="ECO:0000313" key="2">
    <source>
        <dbReference type="EMBL" id="TYK01870.1"/>
    </source>
</evidence>
<protein>
    <submittedName>
        <fullName evidence="1">Reverse transcriptase</fullName>
    </submittedName>
</protein>
<accession>A0A5A7UCV6</accession>
<proteinExistence type="predicted"/>